<dbReference type="RefSeq" id="WP_050505519.1">
    <property type="nucleotide sequence ID" value="NZ_DAWEOC010000005.1"/>
</dbReference>
<evidence type="ECO:0000313" key="4">
    <source>
        <dbReference type="Proteomes" id="UP000186631"/>
    </source>
</evidence>
<evidence type="ECO:0000313" key="3">
    <source>
        <dbReference type="EMBL" id="OKZ45330.1"/>
    </source>
</evidence>
<dbReference type="Proteomes" id="UP000462922">
    <property type="component" value="Unassembled WGS sequence"/>
</dbReference>
<sequence length="78" mass="8953">MSAVVFQGDDNCAEEILTAAKEIYQKHGCTQEFLYDWQLLIDDVRAYQKESPHTVHLPKLSVTEAELIQEEMTRKGVL</sequence>
<dbReference type="EMBL" id="MNQV01000214">
    <property type="protein sequence ID" value="OKZ45330.1"/>
    <property type="molecule type" value="Genomic_DNA"/>
</dbReference>
<dbReference type="EMBL" id="JAWDET010000002">
    <property type="protein sequence ID" value="MDU0239128.1"/>
    <property type="molecule type" value="Genomic_DNA"/>
</dbReference>
<reference evidence="3 4" key="1">
    <citation type="journal article" date="2016" name="Nat. Biotechnol.">
        <title>Measurement of bacterial replication rates in microbial communities.</title>
        <authorList>
            <person name="Brown C.T."/>
            <person name="Olm M.R."/>
            <person name="Thomas B.C."/>
            <person name="Banfield J.F."/>
        </authorList>
    </citation>
    <scope>NUCLEOTIDE SEQUENCE [LARGE SCALE GENOMIC DNA]</scope>
    <source>
        <strain evidence="3">42_262</strain>
    </source>
</reference>
<evidence type="ECO:0000313" key="1">
    <source>
        <dbReference type="EMBL" id="KAB6569162.1"/>
    </source>
</evidence>
<evidence type="ECO:0000313" key="5">
    <source>
        <dbReference type="Proteomes" id="UP000462922"/>
    </source>
</evidence>
<reference evidence="1 5" key="2">
    <citation type="journal article" date="2019" name="Nat. Med.">
        <title>A library of human gut bacterial isolates paired with longitudinal multiomics data enables mechanistic microbiome research.</title>
        <authorList>
            <person name="Poyet M."/>
            <person name="Groussin M."/>
            <person name="Gibbons S.M."/>
            <person name="Avila-Pacheco J."/>
            <person name="Jiang X."/>
            <person name="Kearney S.M."/>
            <person name="Perrotta A.R."/>
            <person name="Berdy B."/>
            <person name="Zhao S."/>
            <person name="Lieberman T.D."/>
            <person name="Swanson P.K."/>
            <person name="Smith M."/>
            <person name="Roesemann S."/>
            <person name="Alexander J.E."/>
            <person name="Rich S.A."/>
            <person name="Livny J."/>
            <person name="Vlamakis H."/>
            <person name="Clish C."/>
            <person name="Bullock K."/>
            <person name="Deik A."/>
            <person name="Scott J."/>
            <person name="Pierce K.A."/>
            <person name="Xavier R.J."/>
            <person name="Alm E.J."/>
        </authorList>
    </citation>
    <scope>NUCLEOTIDE SEQUENCE [LARGE SCALE GENOMIC DNA]</scope>
    <source>
        <strain evidence="1 5">BIOML-A110</strain>
    </source>
</reference>
<name>A0A1Q6IWQ8_PHOVU</name>
<protein>
    <submittedName>
        <fullName evidence="3">Uncharacterized protein</fullName>
    </submittedName>
</protein>
<dbReference type="EMBL" id="WDAX01000053">
    <property type="protein sequence ID" value="KAB6569162.1"/>
    <property type="molecule type" value="Genomic_DNA"/>
</dbReference>
<evidence type="ECO:0000313" key="2">
    <source>
        <dbReference type="EMBL" id="MDU0239128.1"/>
    </source>
</evidence>
<gene>
    <name evidence="3" type="ORF">BHV80_13080</name>
    <name evidence="1" type="ORF">GAY76_18455</name>
    <name evidence="2" type="ORF">RVH43_00365</name>
</gene>
<proteinExistence type="predicted"/>
<organism evidence="3 4">
    <name type="scientific">Phocaeicola vulgatus</name>
    <name type="common">Bacteroides vulgatus</name>
    <dbReference type="NCBI Taxonomy" id="821"/>
    <lineage>
        <taxon>Bacteria</taxon>
        <taxon>Pseudomonadati</taxon>
        <taxon>Bacteroidota</taxon>
        <taxon>Bacteroidia</taxon>
        <taxon>Bacteroidales</taxon>
        <taxon>Bacteroidaceae</taxon>
        <taxon>Phocaeicola</taxon>
    </lineage>
</organism>
<dbReference type="Proteomes" id="UP001181239">
    <property type="component" value="Unassembled WGS sequence"/>
</dbReference>
<comment type="caution">
    <text evidence="3">The sequence shown here is derived from an EMBL/GenBank/DDBJ whole genome shotgun (WGS) entry which is preliminary data.</text>
</comment>
<dbReference type="Proteomes" id="UP000186631">
    <property type="component" value="Unassembled WGS sequence"/>
</dbReference>
<dbReference type="AlphaFoldDB" id="A0A1Q6IWQ8"/>
<accession>A0A1Q6IWQ8</accession>
<reference evidence="2" key="3">
    <citation type="submission" date="2023-10" db="EMBL/GenBank/DDBJ databases">
        <title>Genome of Potential pathogenic bacteria in Crohn's disease.</title>
        <authorList>
            <person name="Rodriguez-Palacios A."/>
        </authorList>
    </citation>
    <scope>NUCLEOTIDE SEQUENCE</scope>
    <source>
        <strain evidence="2">CavFT-hAR11</strain>
    </source>
</reference>